<keyword evidence="3" id="KW-1185">Reference proteome</keyword>
<evidence type="ECO:0000313" key="2">
    <source>
        <dbReference type="EMBL" id="KAH7117075.1"/>
    </source>
</evidence>
<comment type="caution">
    <text evidence="2">The sequence shown here is derived from an EMBL/GenBank/DDBJ whole genome shotgun (WGS) entry which is preliminary data.</text>
</comment>
<dbReference type="AlphaFoldDB" id="A0A9P9DB00"/>
<proteinExistence type="predicted"/>
<dbReference type="Gene3D" id="3.30.710.10">
    <property type="entry name" value="Potassium Channel Kv1.1, Chain A"/>
    <property type="match status" value="1"/>
</dbReference>
<dbReference type="OrthoDB" id="5275938at2759"/>
<dbReference type="Proteomes" id="UP000700596">
    <property type="component" value="Unassembled WGS sequence"/>
</dbReference>
<evidence type="ECO:0000259" key="1">
    <source>
        <dbReference type="PROSITE" id="PS50097"/>
    </source>
</evidence>
<dbReference type="SMART" id="SM00225">
    <property type="entry name" value="BTB"/>
    <property type="match status" value="1"/>
</dbReference>
<dbReference type="PROSITE" id="PS50097">
    <property type="entry name" value="BTB"/>
    <property type="match status" value="1"/>
</dbReference>
<dbReference type="InterPro" id="IPR011333">
    <property type="entry name" value="SKP1/BTB/POZ_sf"/>
</dbReference>
<protein>
    <recommendedName>
        <fullName evidence="1">BTB domain-containing protein</fullName>
    </recommendedName>
</protein>
<sequence length="232" mass="26033">MENSLFGTGPGVGTGISEPYQRCGLIVPAGADIVTICDCYDLTLVVSKNFANTGSKVFRVSRSTLCSVSAVWRSILTDSFVEVSQSIVSFPDDDPGLFLIILQIAHWNHRELPEYLNLSQLLSLAGLVDKYALGHIVRLIIKEKQWLKQYIQEVDNTNSPGELQRMILITEAFEFQSDYERITDRASMKLRSSTNYGMGLAVMNICGTDTRLPNRILSKYSRSFACRFTRFP</sequence>
<dbReference type="EMBL" id="JAGMWT010000014">
    <property type="protein sequence ID" value="KAH7117075.1"/>
    <property type="molecule type" value="Genomic_DNA"/>
</dbReference>
<accession>A0A9P9DB00</accession>
<reference evidence="2" key="1">
    <citation type="journal article" date="2021" name="Nat. Commun.">
        <title>Genetic determinants of endophytism in the Arabidopsis root mycobiome.</title>
        <authorList>
            <person name="Mesny F."/>
            <person name="Miyauchi S."/>
            <person name="Thiergart T."/>
            <person name="Pickel B."/>
            <person name="Atanasova L."/>
            <person name="Karlsson M."/>
            <person name="Huettel B."/>
            <person name="Barry K.W."/>
            <person name="Haridas S."/>
            <person name="Chen C."/>
            <person name="Bauer D."/>
            <person name="Andreopoulos W."/>
            <person name="Pangilinan J."/>
            <person name="LaButti K."/>
            <person name="Riley R."/>
            <person name="Lipzen A."/>
            <person name="Clum A."/>
            <person name="Drula E."/>
            <person name="Henrissat B."/>
            <person name="Kohler A."/>
            <person name="Grigoriev I.V."/>
            <person name="Martin F.M."/>
            <person name="Hacquard S."/>
        </authorList>
    </citation>
    <scope>NUCLEOTIDE SEQUENCE</scope>
    <source>
        <strain evidence="2">MPI-CAGE-CH-0243</strain>
    </source>
</reference>
<name>A0A9P9DB00_9PLEO</name>
<dbReference type="SUPFAM" id="SSF54695">
    <property type="entry name" value="POZ domain"/>
    <property type="match status" value="1"/>
</dbReference>
<evidence type="ECO:0000313" key="3">
    <source>
        <dbReference type="Proteomes" id="UP000700596"/>
    </source>
</evidence>
<feature type="domain" description="BTB" evidence="1">
    <location>
        <begin position="40"/>
        <end position="114"/>
    </location>
</feature>
<gene>
    <name evidence="2" type="ORF">B0J11DRAFT_442714</name>
</gene>
<dbReference type="InterPro" id="IPR000210">
    <property type="entry name" value="BTB/POZ_dom"/>
</dbReference>
<organism evidence="2 3">
    <name type="scientific">Dendryphion nanum</name>
    <dbReference type="NCBI Taxonomy" id="256645"/>
    <lineage>
        <taxon>Eukaryota</taxon>
        <taxon>Fungi</taxon>
        <taxon>Dikarya</taxon>
        <taxon>Ascomycota</taxon>
        <taxon>Pezizomycotina</taxon>
        <taxon>Dothideomycetes</taxon>
        <taxon>Pleosporomycetidae</taxon>
        <taxon>Pleosporales</taxon>
        <taxon>Torulaceae</taxon>
        <taxon>Dendryphion</taxon>
    </lineage>
</organism>
<dbReference type="CDD" id="cd18186">
    <property type="entry name" value="BTB_POZ_ZBTB_KLHL-like"/>
    <property type="match status" value="1"/>
</dbReference>